<proteinExistence type="predicted"/>
<protein>
    <submittedName>
        <fullName evidence="2">Uncharacterized protein</fullName>
    </submittedName>
</protein>
<dbReference type="AlphaFoldDB" id="A0A831LMR6"/>
<accession>A0A831LMR6</accession>
<evidence type="ECO:0000256" key="1">
    <source>
        <dbReference type="SAM" id="MobiDB-lite"/>
    </source>
</evidence>
<feature type="region of interest" description="Disordered" evidence="1">
    <location>
        <begin position="16"/>
        <end position="40"/>
    </location>
</feature>
<comment type="caution">
    <text evidence="2">The sequence shown here is derived from an EMBL/GenBank/DDBJ whole genome shotgun (WGS) entry which is preliminary data.</text>
</comment>
<dbReference type="EMBL" id="DSDK01000651">
    <property type="protein sequence ID" value="HDR52275.1"/>
    <property type="molecule type" value="Genomic_DNA"/>
</dbReference>
<gene>
    <name evidence="2" type="ORF">ENN90_11750</name>
</gene>
<dbReference type="Proteomes" id="UP000886047">
    <property type="component" value="Unassembled WGS sequence"/>
</dbReference>
<name>A0A831LMR6_9BACT</name>
<evidence type="ECO:0000313" key="2">
    <source>
        <dbReference type="EMBL" id="HDR52275.1"/>
    </source>
</evidence>
<organism evidence="2">
    <name type="scientific">Mariniphaga anaerophila</name>
    <dbReference type="NCBI Taxonomy" id="1484053"/>
    <lineage>
        <taxon>Bacteria</taxon>
        <taxon>Pseudomonadati</taxon>
        <taxon>Bacteroidota</taxon>
        <taxon>Bacteroidia</taxon>
        <taxon>Marinilabiliales</taxon>
        <taxon>Prolixibacteraceae</taxon>
        <taxon>Mariniphaga</taxon>
    </lineage>
</organism>
<reference evidence="2" key="1">
    <citation type="journal article" date="2020" name="mSystems">
        <title>Genome- and Community-Level Interaction Insights into Carbon Utilization and Element Cycling Functions of Hydrothermarchaeota in Hydrothermal Sediment.</title>
        <authorList>
            <person name="Zhou Z."/>
            <person name="Liu Y."/>
            <person name="Xu W."/>
            <person name="Pan J."/>
            <person name="Luo Z.H."/>
            <person name="Li M."/>
        </authorList>
    </citation>
    <scope>NUCLEOTIDE SEQUENCE [LARGE SCALE GENOMIC DNA]</scope>
    <source>
        <strain evidence="2">SpSt-1217</strain>
    </source>
</reference>
<sequence length="68" mass="7560">MMIVVELIKSQTHGVRLAKKHTQRNQTAGGGRENWEKSNSVEMDEKVLQSINLHVIAGGEKYRSAGLV</sequence>